<accession>A0A0A8XF66</accession>
<evidence type="ECO:0000256" key="3">
    <source>
        <dbReference type="RuleBase" id="RU004021"/>
    </source>
</evidence>
<dbReference type="InterPro" id="IPR050152">
    <property type="entry name" value="ChlB/BchB/BchZ"/>
</dbReference>
<dbReference type="eggNOG" id="COG2710">
    <property type="taxonomic scope" value="Bacteria"/>
</dbReference>
<dbReference type="InterPro" id="IPR000510">
    <property type="entry name" value="Nase/OxRdtase_comp1"/>
</dbReference>
<dbReference type="InterPro" id="IPR000318">
    <property type="entry name" value="Nase_comp1_CS"/>
</dbReference>
<comment type="similarity">
    <text evidence="1 3">Belongs to the NifD/NifK/NifE/NifN family.</text>
</comment>
<keyword evidence="2 3" id="KW-0535">Nitrogen fixation</keyword>
<evidence type="ECO:0000256" key="1">
    <source>
        <dbReference type="ARBA" id="ARBA00011002"/>
    </source>
</evidence>
<dbReference type="Gene3D" id="3.40.50.1980">
    <property type="entry name" value="Nitrogenase molybdenum iron protein domain"/>
    <property type="match status" value="3"/>
</dbReference>
<proteinExistence type="inferred from homology"/>
<dbReference type="GO" id="GO:0016163">
    <property type="term" value="F:nitrogenase activity"/>
    <property type="evidence" value="ECO:0007669"/>
    <property type="project" value="InterPro"/>
</dbReference>
<evidence type="ECO:0000259" key="4">
    <source>
        <dbReference type="Pfam" id="PF00148"/>
    </source>
</evidence>
<reference evidence="5 6" key="1">
    <citation type="journal article" date="2014" name="Genome Announc.">
        <title>Draft Genome Sequence of Cytophaga fermentans JCM 21142T, a Facultative Anaerobe Isolated from Marine Mud.</title>
        <authorList>
            <person name="Starns D."/>
            <person name="Oshima K."/>
            <person name="Suda W."/>
            <person name="Iino T."/>
            <person name="Yuki M."/>
            <person name="Inoue J."/>
            <person name="Kitamura K."/>
            <person name="Iida T."/>
            <person name="Darby A."/>
            <person name="Hattori M."/>
            <person name="Ohkuma M."/>
        </authorList>
    </citation>
    <scope>NUCLEOTIDE SEQUENCE [LARGE SCALE GENOMIC DNA]</scope>
    <source>
        <strain evidence="5 6">JCM 21142</strain>
    </source>
</reference>
<protein>
    <submittedName>
        <fullName evidence="5">Nitrogenase FeMo-cofactor scaffold and assembly protein NifN</fullName>
    </submittedName>
</protein>
<dbReference type="STRING" id="869213.GCA_000517085_04110"/>
<evidence type="ECO:0000256" key="2">
    <source>
        <dbReference type="ARBA" id="ARBA00023231"/>
    </source>
</evidence>
<dbReference type="EMBL" id="BAMD01000057">
    <property type="protein sequence ID" value="GAM16781.1"/>
    <property type="molecule type" value="Genomic_DNA"/>
</dbReference>
<organism evidence="5 6">
    <name type="scientific">Saccharicrinis fermentans DSM 9555 = JCM 21142</name>
    <dbReference type="NCBI Taxonomy" id="869213"/>
    <lineage>
        <taxon>Bacteria</taxon>
        <taxon>Pseudomonadati</taxon>
        <taxon>Bacteroidota</taxon>
        <taxon>Bacteroidia</taxon>
        <taxon>Marinilabiliales</taxon>
        <taxon>Marinilabiliaceae</taxon>
        <taxon>Saccharicrinis</taxon>
    </lineage>
</organism>
<dbReference type="PROSITE" id="PS00699">
    <property type="entry name" value="NITROGENASE_1_1"/>
    <property type="match status" value="1"/>
</dbReference>
<sequence>MADKIPVLKERKNFVATRNACKVCSPLGGSIAYKGIKGCVPVIHGGQGCATYIRRYLISHYKEPVDIASSNFSEESTIFGGEANLSTAIQNVIAQYKPEVVGVCTTCLSETIGDDIGQALKNYRAAHKNEPEVPEFVYSSTPSYQGSHMDGFHETVAAITKTFASKVDKNNKVNIFPGFISTEDLRILKAILEDFGIDYIMVPDYSETLDNPVWDTYHRIPDGGTPVMKLKKMGGAKASIEFGPILNKGNLVGRIKSKNMAYTGAEYLEKEFGVKKHTINLPVGITQSDQLFQILSDISQQEVPTQYTMERGRLIDAYADGHKYVFGKKAVVYGEEDLVIALTGFLDEIGVEVILAASGGNSGALKEQIEICAPTHGKTIRVMGDLDYEKINELCIDMKPDFLIGNSKGYYIARELKIPIIRVGFPIHDRMGGSRLKHVAYKGAQELFDKIGNAMMEYKQENSEVGYKYI</sequence>
<evidence type="ECO:0000313" key="6">
    <source>
        <dbReference type="Proteomes" id="UP000019402"/>
    </source>
</evidence>
<dbReference type="PANTHER" id="PTHR33712:SF7">
    <property type="entry name" value="LIGHT-INDEPENDENT PROTOCHLOROPHYLLIDE REDUCTASE SUBUNIT B"/>
    <property type="match status" value="1"/>
</dbReference>
<comment type="caution">
    <text evidence="5">The sequence shown here is derived from an EMBL/GenBank/DDBJ whole genome shotgun (WGS) entry which is preliminary data.</text>
</comment>
<dbReference type="SUPFAM" id="SSF53807">
    <property type="entry name" value="Helical backbone' metal receptor"/>
    <property type="match status" value="1"/>
</dbReference>
<name>A0A0A8XF66_9BACT</name>
<dbReference type="Proteomes" id="UP000019402">
    <property type="component" value="Unassembled WGS sequence"/>
</dbReference>
<dbReference type="PANTHER" id="PTHR33712">
    <property type="entry name" value="LIGHT-INDEPENDENT PROTOCHLOROPHYLLIDE REDUCTASE SUBUNIT B"/>
    <property type="match status" value="1"/>
</dbReference>
<feature type="domain" description="Nitrogenase/oxidoreductase component 1" evidence="4">
    <location>
        <begin position="24"/>
        <end position="455"/>
    </location>
</feature>
<keyword evidence="6" id="KW-1185">Reference proteome</keyword>
<gene>
    <name evidence="5" type="ORF">JCM21142_93546</name>
</gene>
<dbReference type="AlphaFoldDB" id="A0A0A8XF66"/>
<evidence type="ECO:0000313" key="5">
    <source>
        <dbReference type="EMBL" id="GAM16781.1"/>
    </source>
</evidence>
<dbReference type="Pfam" id="PF00148">
    <property type="entry name" value="Oxidored_nitro"/>
    <property type="match status" value="1"/>
</dbReference>